<feature type="region of interest" description="Disordered" evidence="1">
    <location>
        <begin position="133"/>
        <end position="176"/>
    </location>
</feature>
<sequence>MTKNGYQSRITMQMTRYLEAESIKRQLGESIAQQCYSASTVQEINEALPKPIKIPAQFQDDRQFAADRVHSQYVEEVRKCYSYVSKQYDPVLRDREQGLDKTRTSFLKQKAKEDEIRRAEMEREMELDLKRHELLKKKEREKSRKKGSKKENEHSVEKTESDHINRTSDLAKKGKNMNTCTIMTQIAPAPPTFEKPKMKTNVANEMRTRARTPPTQGEQPELESLHQRIRRRHNLMGSEDNTVDMVPAPPLYAKPDTCNVRRHKFVGDGNTPEKNAALDLPSGSTSSTTINTNTCLGASHTNHKSLQDLNEELKAKQESELSEAEIRMGCGGISYLIDTNTFRPSTSRREITRAHKEVVTGQFRRHEKPAVMSWNATTAKMKVGFKSKLRKEQDQASFDKT</sequence>
<feature type="region of interest" description="Disordered" evidence="1">
    <location>
        <begin position="266"/>
        <end position="285"/>
    </location>
</feature>
<name>A0A9D4LB81_DREPO</name>
<protein>
    <submittedName>
        <fullName evidence="2">Uncharacterized protein</fullName>
    </submittedName>
</protein>
<feature type="compositionally biased region" description="Basic and acidic residues" evidence="1">
    <location>
        <begin position="133"/>
        <end position="142"/>
    </location>
</feature>
<gene>
    <name evidence="2" type="ORF">DPMN_097492</name>
</gene>
<evidence type="ECO:0000313" key="2">
    <source>
        <dbReference type="EMBL" id="KAH3854931.1"/>
    </source>
</evidence>
<reference evidence="2" key="1">
    <citation type="journal article" date="2019" name="bioRxiv">
        <title>The Genome of the Zebra Mussel, Dreissena polymorpha: A Resource for Invasive Species Research.</title>
        <authorList>
            <person name="McCartney M.A."/>
            <person name="Auch B."/>
            <person name="Kono T."/>
            <person name="Mallez S."/>
            <person name="Zhang Y."/>
            <person name="Obille A."/>
            <person name="Becker A."/>
            <person name="Abrahante J.E."/>
            <person name="Garbe J."/>
            <person name="Badalamenti J.P."/>
            <person name="Herman A."/>
            <person name="Mangelson H."/>
            <person name="Liachko I."/>
            <person name="Sullivan S."/>
            <person name="Sone E.D."/>
            <person name="Koren S."/>
            <person name="Silverstein K.A.T."/>
            <person name="Beckman K.B."/>
            <person name="Gohl D.M."/>
        </authorList>
    </citation>
    <scope>NUCLEOTIDE SEQUENCE</scope>
    <source>
        <strain evidence="2">Duluth1</strain>
        <tissue evidence="2">Whole animal</tissue>
    </source>
</reference>
<dbReference type="EMBL" id="JAIWYP010000003">
    <property type="protein sequence ID" value="KAH3854931.1"/>
    <property type="molecule type" value="Genomic_DNA"/>
</dbReference>
<reference evidence="2" key="2">
    <citation type="submission" date="2020-11" db="EMBL/GenBank/DDBJ databases">
        <authorList>
            <person name="McCartney M.A."/>
            <person name="Auch B."/>
            <person name="Kono T."/>
            <person name="Mallez S."/>
            <person name="Becker A."/>
            <person name="Gohl D.M."/>
            <person name="Silverstein K.A.T."/>
            <person name="Koren S."/>
            <person name="Bechman K.B."/>
            <person name="Herman A."/>
            <person name="Abrahante J.E."/>
            <person name="Garbe J."/>
        </authorList>
    </citation>
    <scope>NUCLEOTIDE SEQUENCE</scope>
    <source>
        <strain evidence="2">Duluth1</strain>
        <tissue evidence="2">Whole animal</tissue>
    </source>
</reference>
<organism evidence="2 3">
    <name type="scientific">Dreissena polymorpha</name>
    <name type="common">Zebra mussel</name>
    <name type="synonym">Mytilus polymorpha</name>
    <dbReference type="NCBI Taxonomy" id="45954"/>
    <lineage>
        <taxon>Eukaryota</taxon>
        <taxon>Metazoa</taxon>
        <taxon>Spiralia</taxon>
        <taxon>Lophotrochozoa</taxon>
        <taxon>Mollusca</taxon>
        <taxon>Bivalvia</taxon>
        <taxon>Autobranchia</taxon>
        <taxon>Heteroconchia</taxon>
        <taxon>Euheterodonta</taxon>
        <taxon>Imparidentia</taxon>
        <taxon>Neoheterodontei</taxon>
        <taxon>Myida</taxon>
        <taxon>Dreissenoidea</taxon>
        <taxon>Dreissenidae</taxon>
        <taxon>Dreissena</taxon>
    </lineage>
</organism>
<evidence type="ECO:0000313" key="3">
    <source>
        <dbReference type="Proteomes" id="UP000828390"/>
    </source>
</evidence>
<keyword evidence="3" id="KW-1185">Reference proteome</keyword>
<evidence type="ECO:0000256" key="1">
    <source>
        <dbReference type="SAM" id="MobiDB-lite"/>
    </source>
</evidence>
<feature type="compositionally biased region" description="Basic and acidic residues" evidence="1">
    <location>
        <begin position="149"/>
        <end position="172"/>
    </location>
</feature>
<comment type="caution">
    <text evidence="2">The sequence shown here is derived from an EMBL/GenBank/DDBJ whole genome shotgun (WGS) entry which is preliminary data.</text>
</comment>
<dbReference type="AlphaFoldDB" id="A0A9D4LB81"/>
<accession>A0A9D4LB81</accession>
<dbReference type="Proteomes" id="UP000828390">
    <property type="component" value="Unassembled WGS sequence"/>
</dbReference>
<proteinExistence type="predicted"/>